<name>A0A0K1QC39_9BACT</name>
<evidence type="ECO:0000256" key="5">
    <source>
        <dbReference type="ARBA" id="ARBA00023163"/>
    </source>
</evidence>
<dbReference type="PANTHER" id="PTHR43133:SF8">
    <property type="entry name" value="RNA POLYMERASE SIGMA FACTOR HI_1459-RELATED"/>
    <property type="match status" value="1"/>
</dbReference>
<gene>
    <name evidence="8" type="ORF">AKJ09_09977</name>
</gene>
<evidence type="ECO:0000313" key="9">
    <source>
        <dbReference type="Proteomes" id="UP000064967"/>
    </source>
</evidence>
<dbReference type="NCBIfam" id="TIGR02937">
    <property type="entry name" value="sigma70-ECF"/>
    <property type="match status" value="1"/>
</dbReference>
<dbReference type="GO" id="GO:0003677">
    <property type="term" value="F:DNA binding"/>
    <property type="evidence" value="ECO:0007669"/>
    <property type="project" value="UniProtKB-KW"/>
</dbReference>
<evidence type="ECO:0000256" key="4">
    <source>
        <dbReference type="ARBA" id="ARBA00023125"/>
    </source>
</evidence>
<keyword evidence="4" id="KW-0238">DNA-binding</keyword>
<dbReference type="InterPro" id="IPR007627">
    <property type="entry name" value="RNA_pol_sigma70_r2"/>
</dbReference>
<dbReference type="EMBL" id="CP012333">
    <property type="protein sequence ID" value="AKV03314.1"/>
    <property type="molecule type" value="Genomic_DNA"/>
</dbReference>
<evidence type="ECO:0000256" key="1">
    <source>
        <dbReference type="ARBA" id="ARBA00010641"/>
    </source>
</evidence>
<feature type="domain" description="RNA polymerase sigma-70 region 2" evidence="6">
    <location>
        <begin position="12"/>
        <end position="78"/>
    </location>
</feature>
<reference evidence="8 9" key="1">
    <citation type="submission" date="2015-08" db="EMBL/GenBank/DDBJ databases">
        <authorList>
            <person name="Babu N.S."/>
            <person name="Beckwith C.J."/>
            <person name="Beseler K.G."/>
            <person name="Brison A."/>
            <person name="Carone J.V."/>
            <person name="Caskin T.P."/>
            <person name="Diamond M."/>
            <person name="Durham M.E."/>
            <person name="Foxe J.M."/>
            <person name="Go M."/>
            <person name="Henderson B.A."/>
            <person name="Jones I.B."/>
            <person name="McGettigan J.A."/>
            <person name="Micheletti S.J."/>
            <person name="Nasrallah M.E."/>
            <person name="Ortiz D."/>
            <person name="Piller C.R."/>
            <person name="Privatt S.R."/>
            <person name="Schneider S.L."/>
            <person name="Sharp S."/>
            <person name="Smith T.C."/>
            <person name="Stanton J.D."/>
            <person name="Ullery H.E."/>
            <person name="Wilson R.J."/>
            <person name="Serrano M.G."/>
            <person name="Buck G."/>
            <person name="Lee V."/>
            <person name="Wang Y."/>
            <person name="Carvalho R."/>
            <person name="Voegtly L."/>
            <person name="Shi R."/>
            <person name="Duckworth R."/>
            <person name="Johnson A."/>
            <person name="Loviza R."/>
            <person name="Walstead R."/>
            <person name="Shah Z."/>
            <person name="Kiflezghi M."/>
            <person name="Wade K."/>
            <person name="Ball S.L."/>
            <person name="Bradley K.W."/>
            <person name="Asai D.J."/>
            <person name="Bowman C.A."/>
            <person name="Russell D.A."/>
            <person name="Pope W.H."/>
            <person name="Jacobs-Sera D."/>
            <person name="Hendrix R.W."/>
            <person name="Hatfull G.F."/>
        </authorList>
    </citation>
    <scope>NUCLEOTIDE SEQUENCE [LARGE SCALE GENOMIC DNA]</scope>
    <source>
        <strain evidence="8 9">DSM 27648</strain>
    </source>
</reference>
<keyword evidence="2" id="KW-0805">Transcription regulation</keyword>
<dbReference type="PANTHER" id="PTHR43133">
    <property type="entry name" value="RNA POLYMERASE ECF-TYPE SIGMA FACTO"/>
    <property type="match status" value="1"/>
</dbReference>
<dbReference type="GO" id="GO:0016987">
    <property type="term" value="F:sigma factor activity"/>
    <property type="evidence" value="ECO:0007669"/>
    <property type="project" value="UniProtKB-KW"/>
</dbReference>
<keyword evidence="9" id="KW-1185">Reference proteome</keyword>
<dbReference type="InterPro" id="IPR013324">
    <property type="entry name" value="RNA_pol_sigma_r3/r4-like"/>
</dbReference>
<dbReference type="RefSeq" id="WP_146654105.1">
    <property type="nucleotide sequence ID" value="NZ_CP012333.1"/>
</dbReference>
<dbReference type="KEGG" id="llu:AKJ09_09977"/>
<dbReference type="Gene3D" id="1.10.10.10">
    <property type="entry name" value="Winged helix-like DNA-binding domain superfamily/Winged helix DNA-binding domain"/>
    <property type="match status" value="1"/>
</dbReference>
<accession>A0A0K1QC39</accession>
<keyword evidence="3" id="KW-0731">Sigma factor</keyword>
<evidence type="ECO:0000313" key="8">
    <source>
        <dbReference type="EMBL" id="AKV03314.1"/>
    </source>
</evidence>
<dbReference type="AlphaFoldDB" id="A0A0K1QC39"/>
<dbReference type="InterPro" id="IPR013325">
    <property type="entry name" value="RNA_pol_sigma_r2"/>
</dbReference>
<feature type="domain" description="RNA polymerase sigma factor 70 region 4 type 2" evidence="7">
    <location>
        <begin position="104"/>
        <end position="144"/>
    </location>
</feature>
<evidence type="ECO:0000259" key="6">
    <source>
        <dbReference type="Pfam" id="PF04542"/>
    </source>
</evidence>
<comment type="similarity">
    <text evidence="1">Belongs to the sigma-70 factor family. ECF subfamily.</text>
</comment>
<keyword evidence="5" id="KW-0804">Transcription</keyword>
<dbReference type="Pfam" id="PF04542">
    <property type="entry name" value="Sigma70_r2"/>
    <property type="match status" value="1"/>
</dbReference>
<dbReference type="STRING" id="1391654.AKJ09_09977"/>
<dbReference type="Pfam" id="PF08281">
    <property type="entry name" value="Sigma70_r4_2"/>
    <property type="match status" value="1"/>
</dbReference>
<dbReference type="InterPro" id="IPR036388">
    <property type="entry name" value="WH-like_DNA-bd_sf"/>
</dbReference>
<dbReference type="SUPFAM" id="SSF88946">
    <property type="entry name" value="Sigma2 domain of RNA polymerase sigma factors"/>
    <property type="match status" value="1"/>
</dbReference>
<dbReference type="InterPro" id="IPR013249">
    <property type="entry name" value="RNA_pol_sigma70_r4_t2"/>
</dbReference>
<dbReference type="GO" id="GO:0006352">
    <property type="term" value="P:DNA-templated transcription initiation"/>
    <property type="evidence" value="ECO:0007669"/>
    <property type="project" value="InterPro"/>
</dbReference>
<proteinExistence type="inferred from homology"/>
<organism evidence="8 9">
    <name type="scientific">Labilithrix luteola</name>
    <dbReference type="NCBI Taxonomy" id="1391654"/>
    <lineage>
        <taxon>Bacteria</taxon>
        <taxon>Pseudomonadati</taxon>
        <taxon>Myxococcota</taxon>
        <taxon>Polyangia</taxon>
        <taxon>Polyangiales</taxon>
        <taxon>Labilitrichaceae</taxon>
        <taxon>Labilithrix</taxon>
    </lineage>
</organism>
<dbReference type="SUPFAM" id="SSF88659">
    <property type="entry name" value="Sigma3 and sigma4 domains of RNA polymerase sigma factors"/>
    <property type="match status" value="1"/>
</dbReference>
<dbReference type="OrthoDB" id="5525122at2"/>
<evidence type="ECO:0000256" key="2">
    <source>
        <dbReference type="ARBA" id="ARBA00023015"/>
    </source>
</evidence>
<dbReference type="Proteomes" id="UP000064967">
    <property type="component" value="Chromosome"/>
</dbReference>
<dbReference type="Gene3D" id="1.10.1740.10">
    <property type="match status" value="1"/>
</dbReference>
<dbReference type="InterPro" id="IPR039425">
    <property type="entry name" value="RNA_pol_sigma-70-like"/>
</dbReference>
<sequence length="165" mass="18489">MPGTDARTIEALYRKHGHAVLRRARRILGNEADARDVLQDVFASMLDDGSSFRGESAITTWLYSATTHRCLNRIRNTKSRARILQRERPSGEVAAPENAENAAIVRDLLTRLPDNLAIAAIHYYVDEMTHDEIAKVLGCSRRHVGDLIERLHDTLRASADTEEAS</sequence>
<dbReference type="InterPro" id="IPR014284">
    <property type="entry name" value="RNA_pol_sigma-70_dom"/>
</dbReference>
<evidence type="ECO:0000259" key="7">
    <source>
        <dbReference type="Pfam" id="PF08281"/>
    </source>
</evidence>
<protein>
    <submittedName>
        <fullName evidence="8">RNA polymerase, sigma-24 subunit, ECF subfamily</fullName>
    </submittedName>
</protein>
<evidence type="ECO:0000256" key="3">
    <source>
        <dbReference type="ARBA" id="ARBA00023082"/>
    </source>
</evidence>